<evidence type="ECO:0000313" key="5">
    <source>
        <dbReference type="EMBL" id="MER7378692.1"/>
    </source>
</evidence>
<dbReference type="PANTHER" id="PTHR21340:SF0">
    <property type="entry name" value="BIS(5'-NUCLEOSYL)-TETRAPHOSPHATASE [ASYMMETRICAL]"/>
    <property type="match status" value="1"/>
</dbReference>
<sequence length="138" mass="15535">MRRDVVLAAGCVLWRRSAAGLELALVYRPKWDDWSWPKGKLKPGETTEEAARREVLEETGYECRLGEQLPSARYIDHQGRPKEVSYWVAEAADGGFEPNDEVTDLIWLKPAEADERLTHERDRSLITAALIAIADSGA</sequence>
<dbReference type="Pfam" id="PF00293">
    <property type="entry name" value="NUDIX"/>
    <property type="match status" value="1"/>
</dbReference>
<dbReference type="PRINTS" id="PR00502">
    <property type="entry name" value="NUDIXFAMILY"/>
</dbReference>
<dbReference type="PROSITE" id="PS00893">
    <property type="entry name" value="NUDIX_BOX"/>
    <property type="match status" value="1"/>
</dbReference>
<dbReference type="EC" id="3.6.-.-" evidence="5"/>
<dbReference type="InterPro" id="IPR000086">
    <property type="entry name" value="NUDIX_hydrolase_dom"/>
</dbReference>
<comment type="caution">
    <text evidence="5">The sequence shown here is derived from an EMBL/GenBank/DDBJ whole genome shotgun (WGS) entry which is preliminary data.</text>
</comment>
<evidence type="ECO:0000313" key="6">
    <source>
        <dbReference type="Proteomes" id="UP001486207"/>
    </source>
</evidence>
<organism evidence="5 6">
    <name type="scientific">Streptomyces lanatus</name>
    <dbReference type="NCBI Taxonomy" id="66900"/>
    <lineage>
        <taxon>Bacteria</taxon>
        <taxon>Bacillati</taxon>
        <taxon>Actinomycetota</taxon>
        <taxon>Actinomycetes</taxon>
        <taxon>Kitasatosporales</taxon>
        <taxon>Streptomycetaceae</taxon>
        <taxon>Streptomyces</taxon>
    </lineage>
</organism>
<dbReference type="SUPFAM" id="SSF55811">
    <property type="entry name" value="Nudix"/>
    <property type="match status" value="1"/>
</dbReference>
<evidence type="ECO:0000259" key="4">
    <source>
        <dbReference type="PROSITE" id="PS51462"/>
    </source>
</evidence>
<keyword evidence="2 3" id="KW-0378">Hydrolase</keyword>
<evidence type="ECO:0000256" key="2">
    <source>
        <dbReference type="ARBA" id="ARBA00022801"/>
    </source>
</evidence>
<dbReference type="Proteomes" id="UP001486207">
    <property type="component" value="Unassembled WGS sequence"/>
</dbReference>
<dbReference type="EMBL" id="JBEPFB010000025">
    <property type="protein sequence ID" value="MER7378692.1"/>
    <property type="molecule type" value="Genomic_DNA"/>
</dbReference>
<name>A0ABV1Y4B6_9ACTN</name>
<dbReference type="PANTHER" id="PTHR21340">
    <property type="entry name" value="DIADENOSINE 5,5-P1,P4-TETRAPHOSPHATE PYROPHOSPHOHYDROLASE MUTT"/>
    <property type="match status" value="1"/>
</dbReference>
<accession>A0ABV1Y4B6</accession>
<dbReference type="Gene3D" id="3.90.79.10">
    <property type="entry name" value="Nucleoside Triphosphate Pyrophosphohydrolase"/>
    <property type="match status" value="1"/>
</dbReference>
<reference evidence="5 6" key="1">
    <citation type="submission" date="2024-06" db="EMBL/GenBank/DDBJ databases">
        <title>The Natural Products Discovery Center: Release of the First 8490 Sequenced Strains for Exploring Actinobacteria Biosynthetic Diversity.</title>
        <authorList>
            <person name="Kalkreuter E."/>
            <person name="Kautsar S.A."/>
            <person name="Yang D."/>
            <person name="Bader C.D."/>
            <person name="Teijaro C.N."/>
            <person name="Fluegel L."/>
            <person name="Davis C.M."/>
            <person name="Simpson J.R."/>
            <person name="Lauterbach L."/>
            <person name="Steele A.D."/>
            <person name="Gui C."/>
            <person name="Meng S."/>
            <person name="Li G."/>
            <person name="Viehrig K."/>
            <person name="Ye F."/>
            <person name="Su P."/>
            <person name="Kiefer A.F."/>
            <person name="Nichols A."/>
            <person name="Cepeda A.J."/>
            <person name="Yan W."/>
            <person name="Fan B."/>
            <person name="Jiang Y."/>
            <person name="Adhikari A."/>
            <person name="Zheng C.-J."/>
            <person name="Schuster L."/>
            <person name="Cowan T.M."/>
            <person name="Smanski M.J."/>
            <person name="Chevrette M.G."/>
            <person name="De Carvalho L.P.S."/>
            <person name="Shen B."/>
        </authorList>
    </citation>
    <scope>NUCLEOTIDE SEQUENCE [LARGE SCALE GENOMIC DNA]</scope>
    <source>
        <strain evidence="5 6">NPDC000155</strain>
    </source>
</reference>
<comment type="similarity">
    <text evidence="1 3">Belongs to the Nudix hydrolase family.</text>
</comment>
<proteinExistence type="inferred from homology"/>
<feature type="domain" description="Nudix hydrolase" evidence="4">
    <location>
        <begin position="4"/>
        <end position="130"/>
    </location>
</feature>
<keyword evidence="6" id="KW-1185">Reference proteome</keyword>
<evidence type="ECO:0000256" key="1">
    <source>
        <dbReference type="ARBA" id="ARBA00005582"/>
    </source>
</evidence>
<dbReference type="GO" id="GO:0016787">
    <property type="term" value="F:hydrolase activity"/>
    <property type="evidence" value="ECO:0007669"/>
    <property type="project" value="UniProtKB-KW"/>
</dbReference>
<evidence type="ECO:0000256" key="3">
    <source>
        <dbReference type="RuleBase" id="RU003476"/>
    </source>
</evidence>
<dbReference type="RefSeq" id="WP_229912438.1">
    <property type="nucleotide sequence ID" value="NZ_BNBM01000024.1"/>
</dbReference>
<dbReference type="InterPro" id="IPR051325">
    <property type="entry name" value="Nudix_hydrolase_domain"/>
</dbReference>
<dbReference type="InterPro" id="IPR020084">
    <property type="entry name" value="NUDIX_hydrolase_CS"/>
</dbReference>
<dbReference type="PROSITE" id="PS51462">
    <property type="entry name" value="NUDIX"/>
    <property type="match status" value="1"/>
</dbReference>
<dbReference type="CDD" id="cd03673">
    <property type="entry name" value="NUDIX_Ap6A_hydrolase"/>
    <property type="match status" value="1"/>
</dbReference>
<dbReference type="InterPro" id="IPR020476">
    <property type="entry name" value="Nudix_hydrolase"/>
</dbReference>
<dbReference type="InterPro" id="IPR015797">
    <property type="entry name" value="NUDIX_hydrolase-like_dom_sf"/>
</dbReference>
<protein>
    <submittedName>
        <fullName evidence="5">NUDIX hydrolase</fullName>
        <ecNumber evidence="5">3.6.-.-</ecNumber>
    </submittedName>
</protein>
<gene>
    <name evidence="5" type="ORF">ABT384_39450</name>
</gene>